<sequence length="84" mass="9447">MKPVKVYSKSYCPFCHKAIQLLEEKNINVEIIDITGDEDRMMTLSSETNCDTVPQIFIGDDFIGGCDELMALEETGELEKLLEG</sequence>
<reference evidence="8 9" key="1">
    <citation type="submission" date="2019-04" db="EMBL/GenBank/DDBJ databases">
        <title>Isachenkonia alkalipeptolytica gen. nov. sp. nov. a new anaerobic, alkiliphilic organothrophic bacterium capable to reduce synthesized ferrihydrite isolated from a soda lake.</title>
        <authorList>
            <person name="Toshchakov S.V."/>
            <person name="Zavarzina D.G."/>
            <person name="Zhilina T.N."/>
            <person name="Kostrikina N.A."/>
            <person name="Kublanov I.V."/>
        </authorList>
    </citation>
    <scope>NUCLEOTIDE SEQUENCE [LARGE SCALE GENOMIC DNA]</scope>
    <source>
        <strain evidence="8 9">Z-1701</strain>
    </source>
</reference>
<name>A0AA44BF34_9CLOT</name>
<dbReference type="InterPro" id="IPR036249">
    <property type="entry name" value="Thioredoxin-like_sf"/>
</dbReference>
<keyword evidence="2 6" id="KW-0813">Transport</keyword>
<protein>
    <recommendedName>
        <fullName evidence="6">Glutaredoxin</fullName>
    </recommendedName>
</protein>
<evidence type="ECO:0000256" key="5">
    <source>
        <dbReference type="ARBA" id="ARBA00023284"/>
    </source>
</evidence>
<dbReference type="GO" id="GO:0045454">
    <property type="term" value="P:cell redox homeostasis"/>
    <property type="evidence" value="ECO:0007669"/>
    <property type="project" value="InterPro"/>
</dbReference>
<dbReference type="PANTHER" id="PTHR45694:SF18">
    <property type="entry name" value="GLUTAREDOXIN-1-RELATED"/>
    <property type="match status" value="1"/>
</dbReference>
<comment type="function">
    <text evidence="6">Has a glutathione-disulfide oxidoreductase activity in the presence of NADPH and glutathione reductase. Reduces low molecular weight disulfides and proteins.</text>
</comment>
<dbReference type="AlphaFoldDB" id="A0AA44BF34"/>
<dbReference type="PANTHER" id="PTHR45694">
    <property type="entry name" value="GLUTAREDOXIN 2"/>
    <property type="match status" value="1"/>
</dbReference>
<evidence type="ECO:0000313" key="9">
    <source>
        <dbReference type="Proteomes" id="UP000449710"/>
    </source>
</evidence>
<keyword evidence="4" id="KW-1015">Disulfide bond</keyword>
<dbReference type="Pfam" id="PF00462">
    <property type="entry name" value="Glutaredoxin"/>
    <property type="match status" value="1"/>
</dbReference>
<keyword evidence="9" id="KW-1185">Reference proteome</keyword>
<dbReference type="InterPro" id="IPR011767">
    <property type="entry name" value="GLR_AS"/>
</dbReference>
<dbReference type="RefSeq" id="WP_160723503.1">
    <property type="nucleotide sequence ID" value="NZ_SUMG01000038.1"/>
</dbReference>
<keyword evidence="6" id="KW-0963">Cytoplasm</keyword>
<evidence type="ECO:0000256" key="6">
    <source>
        <dbReference type="RuleBase" id="RU364065"/>
    </source>
</evidence>
<comment type="similarity">
    <text evidence="1 6">Belongs to the glutaredoxin family.</text>
</comment>
<evidence type="ECO:0000256" key="4">
    <source>
        <dbReference type="ARBA" id="ARBA00023157"/>
    </source>
</evidence>
<dbReference type="InterPro" id="IPR011900">
    <property type="entry name" value="GRX_bact"/>
</dbReference>
<dbReference type="PROSITE" id="PS51354">
    <property type="entry name" value="GLUTAREDOXIN_2"/>
    <property type="match status" value="1"/>
</dbReference>
<comment type="caution">
    <text evidence="8">The sequence shown here is derived from an EMBL/GenBank/DDBJ whole genome shotgun (WGS) entry which is preliminary data.</text>
</comment>
<dbReference type="Proteomes" id="UP000449710">
    <property type="component" value="Unassembled WGS sequence"/>
</dbReference>
<evidence type="ECO:0000256" key="3">
    <source>
        <dbReference type="ARBA" id="ARBA00022982"/>
    </source>
</evidence>
<dbReference type="PROSITE" id="PS00195">
    <property type="entry name" value="GLUTAREDOXIN_1"/>
    <property type="match status" value="1"/>
</dbReference>
<organism evidence="8 9">
    <name type="scientific">Isachenkonia alkalipeptolytica</name>
    <dbReference type="NCBI Taxonomy" id="2565777"/>
    <lineage>
        <taxon>Bacteria</taxon>
        <taxon>Bacillati</taxon>
        <taxon>Bacillota</taxon>
        <taxon>Clostridia</taxon>
        <taxon>Eubacteriales</taxon>
        <taxon>Clostridiaceae</taxon>
        <taxon>Isachenkonia</taxon>
    </lineage>
</organism>
<evidence type="ECO:0000313" key="8">
    <source>
        <dbReference type="EMBL" id="NBG89637.1"/>
    </source>
</evidence>
<evidence type="ECO:0000256" key="1">
    <source>
        <dbReference type="ARBA" id="ARBA00007787"/>
    </source>
</evidence>
<dbReference type="InterPro" id="IPR002109">
    <property type="entry name" value="Glutaredoxin"/>
</dbReference>
<proteinExistence type="inferred from homology"/>
<evidence type="ECO:0000259" key="7">
    <source>
        <dbReference type="Pfam" id="PF00462"/>
    </source>
</evidence>
<dbReference type="Gene3D" id="3.40.30.10">
    <property type="entry name" value="Glutaredoxin"/>
    <property type="match status" value="1"/>
</dbReference>
<dbReference type="CDD" id="cd02066">
    <property type="entry name" value="GRX_family"/>
    <property type="match status" value="1"/>
</dbReference>
<dbReference type="GO" id="GO:0015038">
    <property type="term" value="F:glutathione disulfide oxidoreductase activity"/>
    <property type="evidence" value="ECO:0007669"/>
    <property type="project" value="UniProtKB-UniRule"/>
</dbReference>
<dbReference type="GO" id="GO:0034599">
    <property type="term" value="P:cellular response to oxidative stress"/>
    <property type="evidence" value="ECO:0007669"/>
    <property type="project" value="TreeGrafter"/>
</dbReference>
<dbReference type="PRINTS" id="PR00160">
    <property type="entry name" value="GLUTAREDOXIN"/>
</dbReference>
<feature type="domain" description="Glutaredoxin" evidence="7">
    <location>
        <begin position="4"/>
        <end position="63"/>
    </location>
</feature>
<dbReference type="NCBIfam" id="TIGR02181">
    <property type="entry name" value="GRX_bact"/>
    <property type="match status" value="1"/>
</dbReference>
<dbReference type="EMBL" id="SUMG01000038">
    <property type="protein sequence ID" value="NBG89637.1"/>
    <property type="molecule type" value="Genomic_DNA"/>
</dbReference>
<keyword evidence="5 6" id="KW-0676">Redox-active center</keyword>
<gene>
    <name evidence="8" type="primary">grxC</name>
    <name evidence="8" type="ORF">ISALK_14220</name>
</gene>
<keyword evidence="3 6" id="KW-0249">Electron transport</keyword>
<dbReference type="GO" id="GO:0005737">
    <property type="term" value="C:cytoplasm"/>
    <property type="evidence" value="ECO:0007669"/>
    <property type="project" value="TreeGrafter"/>
</dbReference>
<dbReference type="SUPFAM" id="SSF52833">
    <property type="entry name" value="Thioredoxin-like"/>
    <property type="match status" value="1"/>
</dbReference>
<evidence type="ECO:0000256" key="2">
    <source>
        <dbReference type="ARBA" id="ARBA00022448"/>
    </source>
</evidence>
<accession>A0AA44BF34</accession>
<dbReference type="InterPro" id="IPR014025">
    <property type="entry name" value="Glutaredoxin_subgr"/>
</dbReference>